<evidence type="ECO:0008006" key="3">
    <source>
        <dbReference type="Google" id="ProtNLM"/>
    </source>
</evidence>
<dbReference type="InterPro" id="IPR011990">
    <property type="entry name" value="TPR-like_helical_dom_sf"/>
</dbReference>
<name>A0ABQ2IP17_9PSEU</name>
<gene>
    <name evidence="1" type="ORF">GCM10011609_65490</name>
</gene>
<proteinExistence type="predicted"/>
<organism evidence="1 2">
    <name type="scientific">Lentzea pudingi</name>
    <dbReference type="NCBI Taxonomy" id="1789439"/>
    <lineage>
        <taxon>Bacteria</taxon>
        <taxon>Bacillati</taxon>
        <taxon>Actinomycetota</taxon>
        <taxon>Actinomycetes</taxon>
        <taxon>Pseudonocardiales</taxon>
        <taxon>Pseudonocardiaceae</taxon>
        <taxon>Lentzea</taxon>
    </lineage>
</organism>
<dbReference type="EMBL" id="BMNC01000013">
    <property type="protein sequence ID" value="GGN15761.1"/>
    <property type="molecule type" value="Genomic_DNA"/>
</dbReference>
<evidence type="ECO:0000313" key="2">
    <source>
        <dbReference type="Proteomes" id="UP000597656"/>
    </source>
</evidence>
<dbReference type="Proteomes" id="UP000597656">
    <property type="component" value="Unassembled WGS sequence"/>
</dbReference>
<accession>A0ABQ2IP17</accession>
<reference evidence="2" key="1">
    <citation type="journal article" date="2019" name="Int. J. Syst. Evol. Microbiol.">
        <title>The Global Catalogue of Microorganisms (GCM) 10K type strain sequencing project: providing services to taxonomists for standard genome sequencing and annotation.</title>
        <authorList>
            <consortium name="The Broad Institute Genomics Platform"/>
            <consortium name="The Broad Institute Genome Sequencing Center for Infectious Disease"/>
            <person name="Wu L."/>
            <person name="Ma J."/>
        </authorList>
    </citation>
    <scope>NUCLEOTIDE SEQUENCE [LARGE SCALE GENOMIC DNA]</scope>
    <source>
        <strain evidence="2">CGMCC 4.7319</strain>
    </source>
</reference>
<keyword evidence="2" id="KW-1185">Reference proteome</keyword>
<sequence>MSIDSALDGIDTWLARHAPATHRSLRPGHPDPDQHPLAASLGQSLHEDALALEQGRPEVQEQLADLLVKKGDWDAALELVRRSDRQWTSRWMADQLARTGNYDGLRRLAATGCPQATCYLLEDQLAKGDLAGALAGVVEFRSMNHPPTLRLLELLVDHGQIEYAQECIIRRLTLSEELIDGFVGVLVARGYRSNAITFLIGLSGTEARRDHVYALLADQYVEDGNWNHALALASRSTGHWTGPWLAKQLAKAGNVAKLCELAEADVQPVRQELVDLLVRRGEIDDALELLRGYVDGAESWANGELARLLAEHGRIDELRERTAAGDEECALWLLTLTQRDMPGTPNALPPQQT</sequence>
<dbReference type="Gene3D" id="1.25.40.10">
    <property type="entry name" value="Tetratricopeptide repeat domain"/>
    <property type="match status" value="1"/>
</dbReference>
<comment type="caution">
    <text evidence="1">The sequence shown here is derived from an EMBL/GenBank/DDBJ whole genome shotgun (WGS) entry which is preliminary data.</text>
</comment>
<protein>
    <recommendedName>
        <fullName evidence="3">HEAT repeat domain-containing protein</fullName>
    </recommendedName>
</protein>
<evidence type="ECO:0000313" key="1">
    <source>
        <dbReference type="EMBL" id="GGN15761.1"/>
    </source>
</evidence>
<dbReference type="RefSeq" id="WP_189158739.1">
    <property type="nucleotide sequence ID" value="NZ_BMNC01000013.1"/>
</dbReference>